<evidence type="ECO:0000313" key="4">
    <source>
        <dbReference type="Proteomes" id="UP000054498"/>
    </source>
</evidence>
<feature type="transmembrane region" description="Helical" evidence="2">
    <location>
        <begin position="264"/>
        <end position="288"/>
    </location>
</feature>
<dbReference type="Proteomes" id="UP000054498">
    <property type="component" value="Unassembled WGS sequence"/>
</dbReference>
<proteinExistence type="predicted"/>
<evidence type="ECO:0000313" key="3">
    <source>
        <dbReference type="EMBL" id="KIY95296.1"/>
    </source>
</evidence>
<reference evidence="3 4" key="1">
    <citation type="journal article" date="2013" name="BMC Genomics">
        <title>Reconstruction of the lipid metabolism for the microalga Monoraphidium neglectum from its genome sequence reveals characteristics suitable for biofuel production.</title>
        <authorList>
            <person name="Bogen C."/>
            <person name="Al-Dilaimi A."/>
            <person name="Albersmeier A."/>
            <person name="Wichmann J."/>
            <person name="Grundmann M."/>
            <person name="Rupp O."/>
            <person name="Lauersen K.J."/>
            <person name="Blifernez-Klassen O."/>
            <person name="Kalinowski J."/>
            <person name="Goesmann A."/>
            <person name="Mussgnug J.H."/>
            <person name="Kruse O."/>
        </authorList>
    </citation>
    <scope>NUCLEOTIDE SEQUENCE [LARGE SCALE GENOMIC DNA]</scope>
    <source>
        <strain evidence="3 4">SAG 48.87</strain>
    </source>
</reference>
<name>A0A0D2M1G1_9CHLO</name>
<evidence type="ECO:0000256" key="2">
    <source>
        <dbReference type="SAM" id="Phobius"/>
    </source>
</evidence>
<dbReference type="OrthoDB" id="264532at2759"/>
<keyword evidence="2" id="KW-0812">Transmembrane</keyword>
<keyword evidence="4" id="KW-1185">Reference proteome</keyword>
<dbReference type="PANTHER" id="PTHR12317">
    <property type="entry name" value="DIACYLGLYCEROL O-ACYLTRANSFERASE"/>
    <property type="match status" value="1"/>
</dbReference>
<sequence length="421" mass="44959">MVSPGASSAYADARDTNAEDPILSISSTESDSDDSLCSSMDARQARLPHGAAAAAGAPWWWRIAVKRALGAKPRSGAGGARSVAWGAAAALGPSPLAEVRLVAGPRASEPDALSSAGSEDAARDGADQPKQRPGGQATPRWRARGQHRLHQQLHSGFRDVQQQQQVEEVPLLPHPQHPRAAACDAERGAAAPAAGRAPAAAAAALAPSAHYLPGVRYHTECMPRRWWSALGWEVLGIMSLIGYMAIPLHFTIIFLRAVTGDARAAVFGSAILATLLLPAKPLMWAPFLEWVLLKSIRQYFDYSVLVEDPPALEQRAIWAGEAHGRGAANGGAGRGARAARRAEYPHGVFPLSQLLAVSLNPTRWPGLRAHSVGASVLFRVPLWRQMLGWMGIRPASRHHFTRLLLDKGAVKVNPATTTPPW</sequence>
<feature type="region of interest" description="Disordered" evidence="1">
    <location>
        <begin position="107"/>
        <end position="147"/>
    </location>
</feature>
<feature type="compositionally biased region" description="Low complexity" evidence="1">
    <location>
        <begin position="24"/>
        <end position="39"/>
    </location>
</feature>
<dbReference type="RefSeq" id="XP_013894316.1">
    <property type="nucleotide sequence ID" value="XM_014038862.1"/>
</dbReference>
<dbReference type="AlphaFoldDB" id="A0A0D2M1G1"/>
<dbReference type="EMBL" id="KK103583">
    <property type="protein sequence ID" value="KIY95296.1"/>
    <property type="molecule type" value="Genomic_DNA"/>
</dbReference>
<gene>
    <name evidence="3" type="ORF">MNEG_12666</name>
</gene>
<dbReference type="GO" id="GO:0004144">
    <property type="term" value="F:diacylglycerol O-acyltransferase activity"/>
    <property type="evidence" value="ECO:0007669"/>
    <property type="project" value="TreeGrafter"/>
</dbReference>
<feature type="compositionally biased region" description="Basic and acidic residues" evidence="1">
    <location>
        <begin position="120"/>
        <end position="130"/>
    </location>
</feature>
<dbReference type="GO" id="GO:0005789">
    <property type="term" value="C:endoplasmic reticulum membrane"/>
    <property type="evidence" value="ECO:0007669"/>
    <property type="project" value="TreeGrafter"/>
</dbReference>
<accession>A0A0D2M1G1</accession>
<keyword evidence="2" id="KW-1133">Transmembrane helix</keyword>
<keyword evidence="2" id="KW-0472">Membrane</keyword>
<feature type="transmembrane region" description="Helical" evidence="2">
    <location>
        <begin position="234"/>
        <end position="258"/>
    </location>
</feature>
<organism evidence="3 4">
    <name type="scientific">Monoraphidium neglectum</name>
    <dbReference type="NCBI Taxonomy" id="145388"/>
    <lineage>
        <taxon>Eukaryota</taxon>
        <taxon>Viridiplantae</taxon>
        <taxon>Chlorophyta</taxon>
        <taxon>core chlorophytes</taxon>
        <taxon>Chlorophyceae</taxon>
        <taxon>CS clade</taxon>
        <taxon>Sphaeropleales</taxon>
        <taxon>Selenastraceae</taxon>
        <taxon>Monoraphidium</taxon>
    </lineage>
</organism>
<dbReference type="PANTHER" id="PTHR12317:SF63">
    <property type="entry name" value="DIACYLGLYCEROL O-ACYLTRANSFERASE 2"/>
    <property type="match status" value="1"/>
</dbReference>
<feature type="region of interest" description="Disordered" evidence="1">
    <location>
        <begin position="1"/>
        <end position="39"/>
    </location>
</feature>
<protein>
    <submittedName>
        <fullName evidence="3">Uncharacterized protein</fullName>
    </submittedName>
</protein>
<dbReference type="GO" id="GO:0019432">
    <property type="term" value="P:triglyceride biosynthetic process"/>
    <property type="evidence" value="ECO:0007669"/>
    <property type="project" value="TreeGrafter"/>
</dbReference>
<dbReference type="GeneID" id="25730051"/>
<evidence type="ECO:0000256" key="1">
    <source>
        <dbReference type="SAM" id="MobiDB-lite"/>
    </source>
</evidence>
<dbReference type="KEGG" id="mng:MNEG_12666"/>